<dbReference type="Pfam" id="PF07729">
    <property type="entry name" value="FCD"/>
    <property type="match status" value="1"/>
</dbReference>
<dbReference type="AlphaFoldDB" id="A0A7W6IIK8"/>
<dbReference type="PANTHER" id="PTHR43537">
    <property type="entry name" value="TRANSCRIPTIONAL REGULATOR, GNTR FAMILY"/>
    <property type="match status" value="1"/>
</dbReference>
<dbReference type="InterPro" id="IPR000524">
    <property type="entry name" value="Tscrpt_reg_HTH_GntR"/>
</dbReference>
<dbReference type="InterPro" id="IPR036388">
    <property type="entry name" value="WH-like_DNA-bd_sf"/>
</dbReference>
<dbReference type="SMART" id="SM00345">
    <property type="entry name" value="HTH_GNTR"/>
    <property type="match status" value="1"/>
</dbReference>
<feature type="domain" description="HTH gntR-type" evidence="4">
    <location>
        <begin position="7"/>
        <end position="74"/>
    </location>
</feature>
<dbReference type="Gene3D" id="1.20.120.530">
    <property type="entry name" value="GntR ligand-binding domain-like"/>
    <property type="match status" value="1"/>
</dbReference>
<keyword evidence="3" id="KW-0804">Transcription</keyword>
<dbReference type="CDD" id="cd07377">
    <property type="entry name" value="WHTH_GntR"/>
    <property type="match status" value="1"/>
</dbReference>
<evidence type="ECO:0000256" key="3">
    <source>
        <dbReference type="ARBA" id="ARBA00023163"/>
    </source>
</evidence>
<dbReference type="PROSITE" id="PS50949">
    <property type="entry name" value="HTH_GNTR"/>
    <property type="match status" value="1"/>
</dbReference>
<dbReference type="Gene3D" id="1.10.10.10">
    <property type="entry name" value="Winged helix-like DNA-binding domain superfamily/Winged helix DNA-binding domain"/>
    <property type="match status" value="1"/>
</dbReference>
<keyword evidence="6" id="KW-1185">Reference proteome</keyword>
<dbReference type="Pfam" id="PF00392">
    <property type="entry name" value="GntR"/>
    <property type="match status" value="1"/>
</dbReference>
<evidence type="ECO:0000256" key="1">
    <source>
        <dbReference type="ARBA" id="ARBA00023015"/>
    </source>
</evidence>
<dbReference type="PANTHER" id="PTHR43537:SF5">
    <property type="entry name" value="UXU OPERON TRANSCRIPTIONAL REGULATOR"/>
    <property type="match status" value="1"/>
</dbReference>
<proteinExistence type="predicted"/>
<evidence type="ECO:0000313" key="6">
    <source>
        <dbReference type="Proteomes" id="UP000519439"/>
    </source>
</evidence>
<evidence type="ECO:0000256" key="2">
    <source>
        <dbReference type="ARBA" id="ARBA00023125"/>
    </source>
</evidence>
<dbReference type="InterPro" id="IPR036390">
    <property type="entry name" value="WH_DNA-bd_sf"/>
</dbReference>
<protein>
    <submittedName>
        <fullName evidence="5">DNA-binding GntR family transcriptional regulator</fullName>
    </submittedName>
</protein>
<reference evidence="5 6" key="1">
    <citation type="submission" date="2020-08" db="EMBL/GenBank/DDBJ databases">
        <title>Genomic Encyclopedia of Type Strains, Phase IV (KMG-IV): sequencing the most valuable type-strain genomes for metagenomic binning, comparative biology and taxonomic classification.</title>
        <authorList>
            <person name="Goeker M."/>
        </authorList>
    </citation>
    <scope>NUCLEOTIDE SEQUENCE [LARGE SCALE GENOMIC DNA]</scope>
    <source>
        <strain evidence="5 6">DSM 15743</strain>
    </source>
</reference>
<dbReference type="SUPFAM" id="SSF48008">
    <property type="entry name" value="GntR ligand-binding domain-like"/>
    <property type="match status" value="1"/>
</dbReference>
<evidence type="ECO:0000259" key="4">
    <source>
        <dbReference type="PROSITE" id="PS50949"/>
    </source>
</evidence>
<dbReference type="SUPFAM" id="SSF46785">
    <property type="entry name" value="Winged helix' DNA-binding domain"/>
    <property type="match status" value="1"/>
</dbReference>
<dbReference type="InterPro" id="IPR011711">
    <property type="entry name" value="GntR_C"/>
</dbReference>
<dbReference type="GO" id="GO:0003700">
    <property type="term" value="F:DNA-binding transcription factor activity"/>
    <property type="evidence" value="ECO:0007669"/>
    <property type="project" value="InterPro"/>
</dbReference>
<keyword evidence="1" id="KW-0805">Transcription regulation</keyword>
<dbReference type="Proteomes" id="UP000519439">
    <property type="component" value="Unassembled WGS sequence"/>
</dbReference>
<gene>
    <name evidence="5" type="ORF">GGR34_003857</name>
</gene>
<comment type="caution">
    <text evidence="5">The sequence shown here is derived from an EMBL/GenBank/DDBJ whole genome shotgun (WGS) entry which is preliminary data.</text>
</comment>
<sequence length="215" mass="23657">MADPLTSTRGQAAYRCLREMILDGTFPPETPLQENMLAARLGVSRTPIREALAQLLNEGLIARVSGLTPVVKRLSVDDFVEILHMRRLLEVEAAGRAARSSGTAVLRPIRERMMAFVAGEQPTDEEHAALDDQLHAAIASLSGSRLLTRYVTDLRLKTKMFDRGRLPERLVPGSQEHVAIIDAILAGQPEQAQEAMCTHLNNVRASILAYLGRLT</sequence>
<dbReference type="RefSeq" id="WP_027317269.1">
    <property type="nucleotide sequence ID" value="NZ_JACIDC010000022.1"/>
</dbReference>
<name>A0A7W6IIK8_9HYPH</name>
<organism evidence="5 6">
    <name type="scientific">Microvirga flocculans</name>
    <dbReference type="NCBI Taxonomy" id="217168"/>
    <lineage>
        <taxon>Bacteria</taxon>
        <taxon>Pseudomonadati</taxon>
        <taxon>Pseudomonadota</taxon>
        <taxon>Alphaproteobacteria</taxon>
        <taxon>Hyphomicrobiales</taxon>
        <taxon>Methylobacteriaceae</taxon>
        <taxon>Microvirga</taxon>
    </lineage>
</organism>
<dbReference type="SMART" id="SM00895">
    <property type="entry name" value="FCD"/>
    <property type="match status" value="1"/>
</dbReference>
<evidence type="ECO:0000313" key="5">
    <source>
        <dbReference type="EMBL" id="MBB4042170.1"/>
    </source>
</evidence>
<dbReference type="GO" id="GO:0003677">
    <property type="term" value="F:DNA binding"/>
    <property type="evidence" value="ECO:0007669"/>
    <property type="project" value="UniProtKB-KW"/>
</dbReference>
<keyword evidence="2 5" id="KW-0238">DNA-binding</keyword>
<dbReference type="InterPro" id="IPR008920">
    <property type="entry name" value="TF_FadR/GntR_C"/>
</dbReference>
<dbReference type="EMBL" id="JACIDC010000022">
    <property type="protein sequence ID" value="MBB4042170.1"/>
    <property type="molecule type" value="Genomic_DNA"/>
</dbReference>
<accession>A0A7W6IIK8</accession>
<dbReference type="PRINTS" id="PR00035">
    <property type="entry name" value="HTHGNTR"/>
</dbReference>